<gene>
    <name evidence="1" type="ORF">C7437_101482</name>
</gene>
<organism evidence="1 2">
    <name type="scientific">Psychrobacillus insolitus</name>
    <dbReference type="NCBI Taxonomy" id="1461"/>
    <lineage>
        <taxon>Bacteria</taxon>
        <taxon>Bacillati</taxon>
        <taxon>Bacillota</taxon>
        <taxon>Bacilli</taxon>
        <taxon>Bacillales</taxon>
        <taxon>Bacillaceae</taxon>
        <taxon>Psychrobacillus</taxon>
    </lineage>
</organism>
<comment type="caution">
    <text evidence="1">The sequence shown here is derived from an EMBL/GenBank/DDBJ whole genome shotgun (WGS) entry which is preliminary data.</text>
</comment>
<accession>A0A2W7NA45</accession>
<evidence type="ECO:0000313" key="1">
    <source>
        <dbReference type="EMBL" id="PZX07369.1"/>
    </source>
</evidence>
<dbReference type="AlphaFoldDB" id="A0A2W7NA45"/>
<name>A0A2W7NA45_9BACI</name>
<protein>
    <submittedName>
        <fullName evidence="1">Uncharacterized protein</fullName>
    </submittedName>
</protein>
<dbReference type="Proteomes" id="UP000248646">
    <property type="component" value="Unassembled WGS sequence"/>
</dbReference>
<sequence length="78" mass="9025">MNMTKGLLAVTNQQYQLFLNDFDGDEAKKRIQVEIFLSDVLHNQLVDMRNNNAISTSQIGNHVIEYLNWMDKVLGEIK</sequence>
<keyword evidence="2" id="KW-1185">Reference proteome</keyword>
<proteinExistence type="predicted"/>
<dbReference type="EMBL" id="QKZI01000001">
    <property type="protein sequence ID" value="PZX07369.1"/>
    <property type="molecule type" value="Genomic_DNA"/>
</dbReference>
<reference evidence="1 2" key="1">
    <citation type="submission" date="2018-06" db="EMBL/GenBank/DDBJ databases">
        <title>Genomic Encyclopedia of Type Strains, Phase IV (KMG-IV): sequencing the most valuable type-strain genomes for metagenomic binning, comparative biology and taxonomic classification.</title>
        <authorList>
            <person name="Goeker M."/>
        </authorList>
    </citation>
    <scope>NUCLEOTIDE SEQUENCE [LARGE SCALE GENOMIC DNA]</scope>
    <source>
        <strain evidence="1 2">DSM 5</strain>
    </source>
</reference>
<dbReference type="RefSeq" id="WP_111438024.1">
    <property type="nucleotide sequence ID" value="NZ_QKZI01000001.1"/>
</dbReference>
<evidence type="ECO:0000313" key="2">
    <source>
        <dbReference type="Proteomes" id="UP000248646"/>
    </source>
</evidence>